<reference evidence="1 2" key="1">
    <citation type="submission" date="2014-01" db="EMBL/GenBank/DDBJ databases">
        <authorList>
            <person name="Durkin A.S."/>
            <person name="McCorrison J."/>
            <person name="Torralba M."/>
            <person name="Gillis M."/>
            <person name="Haft D.H."/>
            <person name="Methe B."/>
            <person name="Sutton G."/>
            <person name="Nelson K.E."/>
        </authorList>
    </citation>
    <scope>NUCLEOTIDE SEQUENCE [LARGE SCALE GENOMIC DNA]</scope>
    <source>
        <strain evidence="1 2">ATCC 33093</strain>
    </source>
</reference>
<gene>
    <name evidence="1" type="ORF">HMPREF0581_0354</name>
</gene>
<name>X8IP00_9FIRM</name>
<dbReference type="Proteomes" id="UP000022645">
    <property type="component" value="Unassembled WGS sequence"/>
</dbReference>
<evidence type="ECO:0000313" key="2">
    <source>
        <dbReference type="Proteomes" id="UP000022645"/>
    </source>
</evidence>
<proteinExistence type="predicted"/>
<dbReference type="AlphaFoldDB" id="X8IP00"/>
<comment type="caution">
    <text evidence="1">The sequence shown here is derived from an EMBL/GenBank/DDBJ whole genome shotgun (WGS) entry which is preliminary data.</text>
</comment>
<evidence type="ECO:0000313" key="1">
    <source>
        <dbReference type="EMBL" id="EUC51515.1"/>
    </source>
</evidence>
<organism evidence="1 2">
    <name type="scientific">Mogibacterium timidum ATCC 33093</name>
    <dbReference type="NCBI Taxonomy" id="1401079"/>
    <lineage>
        <taxon>Bacteria</taxon>
        <taxon>Bacillati</taxon>
        <taxon>Bacillota</taxon>
        <taxon>Clostridia</taxon>
        <taxon>Peptostreptococcales</taxon>
        <taxon>Anaerovoracaceae</taxon>
        <taxon>Mogibacterium</taxon>
    </lineage>
</organism>
<protein>
    <submittedName>
        <fullName evidence="1">Uncharacterized protein</fullName>
    </submittedName>
</protein>
<dbReference type="EMBL" id="JALU01000029">
    <property type="protein sequence ID" value="EUC51515.1"/>
    <property type="molecule type" value="Genomic_DNA"/>
</dbReference>
<sequence length="175" mass="20715">MEKEIRQSITNYKMPRYISEILCNNYATAFLRMSIICEKDTYIFSYDKRNMKRLIFRELSDMDKLQLIVTLIMINEQNCQMLIGAERYLIEPELMYSANNRTKYGQVGLLFYPDTTMTPFNVKLIRLIDKIVPQNKKKAVNCFELIKAELSKNDLYRARSICEKYISRAMSEKIG</sequence>
<accession>X8IP00</accession>